<name>A0ABV0VAX0_9TELE</name>
<feature type="chain" id="PRO_5046986116" description="Secreted protein" evidence="1">
    <location>
        <begin position="21"/>
        <end position="150"/>
    </location>
</feature>
<keyword evidence="3" id="KW-1185">Reference proteome</keyword>
<gene>
    <name evidence="2" type="ORF">ILYODFUR_000635</name>
</gene>
<evidence type="ECO:0008006" key="4">
    <source>
        <dbReference type="Google" id="ProtNLM"/>
    </source>
</evidence>
<keyword evidence="1" id="KW-0732">Signal</keyword>
<accession>A0ABV0VAX0</accession>
<protein>
    <recommendedName>
        <fullName evidence="4">Secreted protein</fullName>
    </recommendedName>
</protein>
<dbReference type="EMBL" id="JAHRIQ010104294">
    <property type="protein sequence ID" value="MEQ2254144.1"/>
    <property type="molecule type" value="Genomic_DNA"/>
</dbReference>
<organism evidence="2 3">
    <name type="scientific">Ilyodon furcidens</name>
    <name type="common">goldbreast splitfin</name>
    <dbReference type="NCBI Taxonomy" id="33524"/>
    <lineage>
        <taxon>Eukaryota</taxon>
        <taxon>Metazoa</taxon>
        <taxon>Chordata</taxon>
        <taxon>Craniata</taxon>
        <taxon>Vertebrata</taxon>
        <taxon>Euteleostomi</taxon>
        <taxon>Actinopterygii</taxon>
        <taxon>Neopterygii</taxon>
        <taxon>Teleostei</taxon>
        <taxon>Neoteleostei</taxon>
        <taxon>Acanthomorphata</taxon>
        <taxon>Ovalentaria</taxon>
        <taxon>Atherinomorphae</taxon>
        <taxon>Cyprinodontiformes</taxon>
        <taxon>Goodeidae</taxon>
        <taxon>Ilyodon</taxon>
    </lineage>
</organism>
<sequence length="150" mass="16468">MSRVCLFLHLFLQFVPNCTILSIYHMMALPSCRLSSAINYTLLSLQERCSLSPCCTHSQTQTQTHTADTEGTDTCGVFVTSSVDICGGASLWEKRPSGTGEDGLEGGKWVRCITLLFSVGLTEMCEVLCCSTVFVQSVLNCIYNKNVHIL</sequence>
<comment type="caution">
    <text evidence="2">The sequence shown here is derived from an EMBL/GenBank/DDBJ whole genome shotgun (WGS) entry which is preliminary data.</text>
</comment>
<proteinExistence type="predicted"/>
<feature type="signal peptide" evidence="1">
    <location>
        <begin position="1"/>
        <end position="20"/>
    </location>
</feature>
<reference evidence="2 3" key="1">
    <citation type="submission" date="2021-06" db="EMBL/GenBank/DDBJ databases">
        <authorList>
            <person name="Palmer J.M."/>
        </authorList>
    </citation>
    <scope>NUCLEOTIDE SEQUENCE [LARGE SCALE GENOMIC DNA]</scope>
    <source>
        <strain evidence="3">if_2019</strain>
        <tissue evidence="2">Muscle</tissue>
    </source>
</reference>
<evidence type="ECO:0000313" key="2">
    <source>
        <dbReference type="EMBL" id="MEQ2254144.1"/>
    </source>
</evidence>
<dbReference type="Proteomes" id="UP001482620">
    <property type="component" value="Unassembled WGS sequence"/>
</dbReference>
<evidence type="ECO:0000313" key="3">
    <source>
        <dbReference type="Proteomes" id="UP001482620"/>
    </source>
</evidence>
<evidence type="ECO:0000256" key="1">
    <source>
        <dbReference type="SAM" id="SignalP"/>
    </source>
</evidence>